<proteinExistence type="predicted"/>
<sequence>MKCELWYSVVVRDRHGKVVSRERRKSKSFLKQWNQLVYSHLSNLRLNMTCTDGVVREVGYTDSSFQMAATAGVIDYGIRVGIGNTPVAIDDYALETPIAEGIGAGEMEHLICTVTTSVVAAPSCSFLVSRSVVNNSGAEITVREAGIYMKIFTINYGCATRDVFGTPQAVPNGGSILINWTLRVTV</sequence>
<accession>X1SJB4</accession>
<name>X1SJB4_9ZZZZ</name>
<dbReference type="AlphaFoldDB" id="X1SJB4"/>
<organism evidence="1">
    <name type="scientific">marine sediment metagenome</name>
    <dbReference type="NCBI Taxonomy" id="412755"/>
    <lineage>
        <taxon>unclassified sequences</taxon>
        <taxon>metagenomes</taxon>
        <taxon>ecological metagenomes</taxon>
    </lineage>
</organism>
<reference evidence="1" key="1">
    <citation type="journal article" date="2014" name="Front. Microbiol.">
        <title>High frequency of phylogenetically diverse reductive dehalogenase-homologous genes in deep subseafloor sedimentary metagenomes.</title>
        <authorList>
            <person name="Kawai M."/>
            <person name="Futagami T."/>
            <person name="Toyoda A."/>
            <person name="Takaki Y."/>
            <person name="Nishi S."/>
            <person name="Hori S."/>
            <person name="Arai W."/>
            <person name="Tsubouchi T."/>
            <person name="Morono Y."/>
            <person name="Uchiyama I."/>
            <person name="Ito T."/>
            <person name="Fujiyama A."/>
            <person name="Inagaki F."/>
            <person name="Takami H."/>
        </authorList>
    </citation>
    <scope>NUCLEOTIDE SEQUENCE</scope>
    <source>
        <strain evidence="1">Expedition CK06-06</strain>
    </source>
</reference>
<gene>
    <name evidence="1" type="ORF">S12H4_00182</name>
</gene>
<protein>
    <submittedName>
        <fullName evidence="1">Uncharacterized protein</fullName>
    </submittedName>
</protein>
<dbReference type="EMBL" id="BARW01000013">
    <property type="protein sequence ID" value="GAI67884.1"/>
    <property type="molecule type" value="Genomic_DNA"/>
</dbReference>
<comment type="caution">
    <text evidence="1">The sequence shown here is derived from an EMBL/GenBank/DDBJ whole genome shotgun (WGS) entry which is preliminary data.</text>
</comment>
<evidence type="ECO:0000313" key="1">
    <source>
        <dbReference type="EMBL" id="GAI67884.1"/>
    </source>
</evidence>